<feature type="transmembrane region" description="Helical" evidence="1">
    <location>
        <begin position="120"/>
        <end position="147"/>
    </location>
</feature>
<reference evidence="2 3" key="1">
    <citation type="journal article" date="2021" name="BMC Biol.">
        <title>Horizontally acquired antibacterial genes associated with adaptive radiation of ladybird beetles.</title>
        <authorList>
            <person name="Li H.S."/>
            <person name="Tang X.F."/>
            <person name="Huang Y.H."/>
            <person name="Xu Z.Y."/>
            <person name="Chen M.L."/>
            <person name="Du X.Y."/>
            <person name="Qiu B.Y."/>
            <person name="Chen P.T."/>
            <person name="Zhang W."/>
            <person name="Slipinski A."/>
            <person name="Escalona H.E."/>
            <person name="Waterhouse R.M."/>
            <person name="Zwick A."/>
            <person name="Pang H."/>
        </authorList>
    </citation>
    <scope>NUCLEOTIDE SEQUENCE [LARGE SCALE GENOMIC DNA]</scope>
    <source>
        <strain evidence="2">SYSU2018</strain>
    </source>
</reference>
<feature type="transmembrane region" description="Helical" evidence="1">
    <location>
        <begin position="167"/>
        <end position="184"/>
    </location>
</feature>
<protein>
    <submittedName>
        <fullName evidence="2">Uncharacterized protein</fullName>
    </submittedName>
</protein>
<keyword evidence="1" id="KW-0812">Transmembrane</keyword>
<gene>
    <name evidence="2" type="ORF">HHI36_005632</name>
</gene>
<keyword evidence="3" id="KW-1185">Reference proteome</keyword>
<dbReference type="AlphaFoldDB" id="A0ABD2NVP6"/>
<dbReference type="EMBL" id="JABFTP020000144">
    <property type="protein sequence ID" value="KAL3282446.1"/>
    <property type="molecule type" value="Genomic_DNA"/>
</dbReference>
<keyword evidence="1" id="KW-0472">Membrane</keyword>
<evidence type="ECO:0000256" key="1">
    <source>
        <dbReference type="SAM" id="Phobius"/>
    </source>
</evidence>
<feature type="transmembrane region" description="Helical" evidence="1">
    <location>
        <begin position="31"/>
        <end position="50"/>
    </location>
</feature>
<proteinExistence type="predicted"/>
<evidence type="ECO:0000313" key="3">
    <source>
        <dbReference type="Proteomes" id="UP001516400"/>
    </source>
</evidence>
<sequence>MGDHNYFTALSHAILAGTSIYCLMEHTTDMGIICYGLIATNSILGLWRWGNPDAESMSKSMYDTTSIAQEMLSIGAVAAEIWTTSTILPEFWWAEIALPIVPLSMYFLEKDFRDIENGIMAINGISIVFVSIMTSNWWGVAAAASYLWGYLYVKDRGSIRDIPAIDLINYELCFFSYFALRALCSN</sequence>
<feature type="transmembrane region" description="Helical" evidence="1">
    <location>
        <begin position="6"/>
        <end position="24"/>
    </location>
</feature>
<accession>A0ABD2NVP6</accession>
<feature type="transmembrane region" description="Helical" evidence="1">
    <location>
        <begin position="91"/>
        <end position="108"/>
    </location>
</feature>
<evidence type="ECO:0000313" key="2">
    <source>
        <dbReference type="EMBL" id="KAL3282446.1"/>
    </source>
</evidence>
<organism evidence="2 3">
    <name type="scientific">Cryptolaemus montrouzieri</name>
    <dbReference type="NCBI Taxonomy" id="559131"/>
    <lineage>
        <taxon>Eukaryota</taxon>
        <taxon>Metazoa</taxon>
        <taxon>Ecdysozoa</taxon>
        <taxon>Arthropoda</taxon>
        <taxon>Hexapoda</taxon>
        <taxon>Insecta</taxon>
        <taxon>Pterygota</taxon>
        <taxon>Neoptera</taxon>
        <taxon>Endopterygota</taxon>
        <taxon>Coleoptera</taxon>
        <taxon>Polyphaga</taxon>
        <taxon>Cucujiformia</taxon>
        <taxon>Coccinelloidea</taxon>
        <taxon>Coccinellidae</taxon>
        <taxon>Scymninae</taxon>
        <taxon>Scymnini</taxon>
        <taxon>Cryptolaemus</taxon>
    </lineage>
</organism>
<keyword evidence="1" id="KW-1133">Transmembrane helix</keyword>
<name>A0ABD2NVP6_9CUCU</name>
<comment type="caution">
    <text evidence="2">The sequence shown here is derived from an EMBL/GenBank/DDBJ whole genome shotgun (WGS) entry which is preliminary data.</text>
</comment>
<dbReference type="Proteomes" id="UP001516400">
    <property type="component" value="Unassembled WGS sequence"/>
</dbReference>